<dbReference type="SUPFAM" id="SSF51730">
    <property type="entry name" value="FAD-linked oxidoreductase"/>
    <property type="match status" value="1"/>
</dbReference>
<protein>
    <submittedName>
        <fullName evidence="2">Proline dehydrogenase</fullName>
    </submittedName>
</protein>
<organism evidence="2 3">
    <name type="scientific">Haloferax mucosum ATCC BAA-1512</name>
    <dbReference type="NCBI Taxonomy" id="662479"/>
    <lineage>
        <taxon>Archaea</taxon>
        <taxon>Methanobacteriati</taxon>
        <taxon>Methanobacteriota</taxon>
        <taxon>Stenosarchaea group</taxon>
        <taxon>Halobacteria</taxon>
        <taxon>Halobacteriales</taxon>
        <taxon>Haloferacaceae</taxon>
        <taxon>Haloferax</taxon>
    </lineage>
</organism>
<keyword evidence="3" id="KW-1185">Reference proteome</keyword>
<dbReference type="STRING" id="662479.C440_13729"/>
<reference evidence="2 3" key="1">
    <citation type="journal article" date="2014" name="PLoS Genet.">
        <title>Phylogenetically driven sequencing of extremely halophilic archaea reveals strategies for static and dynamic osmo-response.</title>
        <authorList>
            <person name="Becker E.A."/>
            <person name="Seitzer P.M."/>
            <person name="Tritt A."/>
            <person name="Larsen D."/>
            <person name="Krusor M."/>
            <person name="Yao A.I."/>
            <person name="Wu D."/>
            <person name="Madern D."/>
            <person name="Eisen J.A."/>
            <person name="Darling A.E."/>
            <person name="Facciotti M.T."/>
        </authorList>
    </citation>
    <scope>NUCLEOTIDE SEQUENCE [LARGE SCALE GENOMIC DNA]</scope>
    <source>
        <strain evidence="2 3">ATCC BAA-1512</strain>
    </source>
</reference>
<proteinExistence type="predicted"/>
<dbReference type="AlphaFoldDB" id="M0I5T1"/>
<sequence>MDAPEEQIHQSEEDDDVEMWQYVPYGDKWFQYFYRRVRERKENALFALRAVTGI</sequence>
<evidence type="ECO:0000313" key="3">
    <source>
        <dbReference type="Proteomes" id="UP000011550"/>
    </source>
</evidence>
<comment type="caution">
    <text evidence="2">The sequence shown here is derived from an EMBL/GenBank/DDBJ whole genome shotgun (WGS) entry which is preliminary data.</text>
</comment>
<keyword evidence="1" id="KW-0560">Oxidoreductase</keyword>
<dbReference type="InterPro" id="IPR029041">
    <property type="entry name" value="FAD-linked_oxidoreductase-like"/>
</dbReference>
<gene>
    <name evidence="2" type="ORF">C440_13729</name>
</gene>
<name>M0I5T1_9EURY</name>
<accession>M0I5T1</accession>
<evidence type="ECO:0000313" key="2">
    <source>
        <dbReference type="EMBL" id="ELZ91378.1"/>
    </source>
</evidence>
<dbReference type="EMBL" id="AOLN01000018">
    <property type="protein sequence ID" value="ELZ91378.1"/>
    <property type="molecule type" value="Genomic_DNA"/>
</dbReference>
<evidence type="ECO:0000256" key="1">
    <source>
        <dbReference type="ARBA" id="ARBA00023002"/>
    </source>
</evidence>
<dbReference type="PATRIC" id="fig|662479.7.peg.2776"/>
<dbReference type="GO" id="GO:0016491">
    <property type="term" value="F:oxidoreductase activity"/>
    <property type="evidence" value="ECO:0007669"/>
    <property type="project" value="UniProtKB-KW"/>
</dbReference>
<dbReference type="Gene3D" id="6.10.250.3270">
    <property type="match status" value="1"/>
</dbReference>
<dbReference type="Proteomes" id="UP000011550">
    <property type="component" value="Unassembled WGS sequence"/>
</dbReference>